<evidence type="ECO:0000313" key="3">
    <source>
        <dbReference type="Proteomes" id="UP000595332"/>
    </source>
</evidence>
<dbReference type="Proteomes" id="UP000595332">
    <property type="component" value="Chromosome"/>
</dbReference>
<dbReference type="SUPFAM" id="SSF75169">
    <property type="entry name" value="DsrEFH-like"/>
    <property type="match status" value="1"/>
</dbReference>
<dbReference type="Pfam" id="PF02635">
    <property type="entry name" value="DsrE"/>
    <property type="match status" value="1"/>
</dbReference>
<dbReference type="KEGG" id="njp:NEJAP_0872"/>
<sequence length="145" mass="16565">MSTLKTLILTAGLLLLSLNSFSAPLYNDQKVVYHMNYHDESRIAETMTNISNHLQSLGEDHIDVKVVVHGRAIEYFMDAVENQEKQISIDSLRLRDVQFIMCGNTLDGYNITREDLYEVEEDDVVQAGLPTIVDLQQKGYIYVRP</sequence>
<organism evidence="2 3">
    <name type="scientific">Neptunomonas japonica JAMM 1380</name>
    <dbReference type="NCBI Taxonomy" id="1441457"/>
    <lineage>
        <taxon>Bacteria</taxon>
        <taxon>Pseudomonadati</taxon>
        <taxon>Pseudomonadota</taxon>
        <taxon>Gammaproteobacteria</taxon>
        <taxon>Oceanospirillales</taxon>
        <taxon>Oceanospirillaceae</taxon>
        <taxon>Neptunomonas</taxon>
    </lineage>
</organism>
<name>A0A7R6SUT1_9GAMM</name>
<dbReference type="AlphaFoldDB" id="A0A7R6SUT1"/>
<protein>
    <recommendedName>
        <fullName evidence="4">DsrE/DsrF-like family protein</fullName>
    </recommendedName>
</protein>
<dbReference type="Gene3D" id="3.40.1260.10">
    <property type="entry name" value="DsrEFH-like"/>
    <property type="match status" value="1"/>
</dbReference>
<feature type="chain" id="PRO_5032304844" description="DsrE/DsrF-like family protein" evidence="1">
    <location>
        <begin position="23"/>
        <end position="145"/>
    </location>
</feature>
<accession>A0A7R6SUT1</accession>
<dbReference type="PANTHER" id="PTHR37691">
    <property type="entry name" value="BLR3518 PROTEIN"/>
    <property type="match status" value="1"/>
</dbReference>
<proteinExistence type="predicted"/>
<gene>
    <name evidence="2" type="ORF">NEJAP_0872</name>
</gene>
<dbReference type="InterPro" id="IPR003787">
    <property type="entry name" value="Sulphur_relay_DsrE/F-like"/>
</dbReference>
<keyword evidence="3" id="KW-1185">Reference proteome</keyword>
<dbReference type="EMBL" id="AP014546">
    <property type="protein sequence ID" value="BBB28829.1"/>
    <property type="molecule type" value="Genomic_DNA"/>
</dbReference>
<evidence type="ECO:0000256" key="1">
    <source>
        <dbReference type="SAM" id="SignalP"/>
    </source>
</evidence>
<dbReference type="PANTHER" id="PTHR37691:SF1">
    <property type="entry name" value="BLR3518 PROTEIN"/>
    <property type="match status" value="1"/>
</dbReference>
<evidence type="ECO:0000313" key="2">
    <source>
        <dbReference type="EMBL" id="BBB28829.1"/>
    </source>
</evidence>
<dbReference type="InterPro" id="IPR027396">
    <property type="entry name" value="DsrEFH-like"/>
</dbReference>
<feature type="signal peptide" evidence="1">
    <location>
        <begin position="1"/>
        <end position="22"/>
    </location>
</feature>
<keyword evidence="1" id="KW-0732">Signal</keyword>
<dbReference type="RefSeq" id="WP_201349490.1">
    <property type="nucleotide sequence ID" value="NZ_AP014546.1"/>
</dbReference>
<reference evidence="2 3" key="1">
    <citation type="journal article" date="2008" name="Int. J. Syst. Evol. Microbiol.">
        <title>Neptunomonas japonica sp. nov., an Osedax japonicus symbiont-like bacterium isolated from sediment adjacent to sperm whale carcasses off Kagoshima, Japan.</title>
        <authorList>
            <person name="Miyazaki M."/>
            <person name="Nogi Y."/>
            <person name="Fujiwara Y."/>
            <person name="Kawato M."/>
            <person name="Kubokawa K."/>
            <person name="Horikoshi K."/>
        </authorList>
    </citation>
    <scope>NUCLEOTIDE SEQUENCE [LARGE SCALE GENOMIC DNA]</scope>
    <source>
        <strain evidence="2 3">JAMM 1380</strain>
    </source>
</reference>
<evidence type="ECO:0008006" key="4">
    <source>
        <dbReference type="Google" id="ProtNLM"/>
    </source>
</evidence>